<dbReference type="InterPro" id="IPR029021">
    <property type="entry name" value="Prot-tyrosine_phosphatase-like"/>
</dbReference>
<dbReference type="PANTHER" id="PTHR31126">
    <property type="entry name" value="TYROSINE-PROTEIN PHOSPHATASE"/>
    <property type="match status" value="1"/>
</dbReference>
<dbReference type="RefSeq" id="XP_058338700.1">
    <property type="nucleotide sequence ID" value="XM_058490564.1"/>
</dbReference>
<reference evidence="3 4" key="1">
    <citation type="submission" date="2023-03" db="EMBL/GenBank/DDBJ databases">
        <title>Genome sequence of Lichtheimia ornata CBS 291.66.</title>
        <authorList>
            <person name="Mohabir J.T."/>
            <person name="Shea T.P."/>
            <person name="Kurbessoian T."/>
            <person name="Berby B."/>
            <person name="Fontaine J."/>
            <person name="Livny J."/>
            <person name="Gnirke A."/>
            <person name="Stajich J.E."/>
            <person name="Cuomo C.A."/>
        </authorList>
    </citation>
    <scope>NUCLEOTIDE SEQUENCE [LARGE SCALE GENOMIC DNA]</scope>
    <source>
        <strain evidence="3">CBS 291.66</strain>
    </source>
</reference>
<feature type="domain" description="Tyrosine-protein phosphatase" evidence="2">
    <location>
        <begin position="13"/>
        <end position="163"/>
    </location>
</feature>
<dbReference type="GO" id="GO:0016791">
    <property type="term" value="F:phosphatase activity"/>
    <property type="evidence" value="ECO:0007669"/>
    <property type="project" value="TreeGrafter"/>
</dbReference>
<evidence type="ECO:0000313" key="4">
    <source>
        <dbReference type="Proteomes" id="UP001234581"/>
    </source>
</evidence>
<dbReference type="SUPFAM" id="SSF52799">
    <property type="entry name" value="(Phosphotyrosine protein) phosphatases II"/>
    <property type="match status" value="1"/>
</dbReference>
<dbReference type="PROSITE" id="PS50054">
    <property type="entry name" value="TYR_PHOSPHATASE_DUAL"/>
    <property type="match status" value="1"/>
</dbReference>
<feature type="region of interest" description="Disordered" evidence="1">
    <location>
        <begin position="225"/>
        <end position="289"/>
    </location>
</feature>
<dbReference type="AlphaFoldDB" id="A0AAD7UX81"/>
<evidence type="ECO:0000256" key="1">
    <source>
        <dbReference type="SAM" id="MobiDB-lite"/>
    </source>
</evidence>
<dbReference type="PANTHER" id="PTHR31126:SF14">
    <property type="entry name" value="TYROSINE-PROTEIN PHOSPHATASE OCA6-RELATED"/>
    <property type="match status" value="1"/>
</dbReference>
<dbReference type="EMBL" id="JARTCD010000072">
    <property type="protein sequence ID" value="KAJ8653786.1"/>
    <property type="molecule type" value="Genomic_DNA"/>
</dbReference>
<dbReference type="CDD" id="cd17663">
    <property type="entry name" value="PFA-DSP_Oca6"/>
    <property type="match status" value="1"/>
</dbReference>
<dbReference type="InterPro" id="IPR004861">
    <property type="entry name" value="Siw14-like"/>
</dbReference>
<organism evidence="3 4">
    <name type="scientific">Lichtheimia ornata</name>
    <dbReference type="NCBI Taxonomy" id="688661"/>
    <lineage>
        <taxon>Eukaryota</taxon>
        <taxon>Fungi</taxon>
        <taxon>Fungi incertae sedis</taxon>
        <taxon>Mucoromycota</taxon>
        <taxon>Mucoromycotina</taxon>
        <taxon>Mucoromycetes</taxon>
        <taxon>Mucorales</taxon>
        <taxon>Lichtheimiaceae</taxon>
        <taxon>Lichtheimia</taxon>
    </lineage>
</organism>
<sequence length="363" mass="41506">MTAKLPSLIPPFRYAIVEDGLFRGGYPKARNMRFLKRLRLKTILSLIPNKLTPEMHEFCEQHGISMIHINVDKMKEDNIPLSYNKTLMALQIIIDPANHPLYLHCLDGADVTGLVVACMRKLQMWSTSSAMSEFSRYLHTNVIAQEEFEFVENFRNFEVTIPCTLPLWLWGGCVSFRKHTCLRLKFLNPEMMTEEEREIKNRKEKMEKEKEDYYKRRKNDLLDNLLDPSLPSGRHHPHRSPSSESDIPTHAKPPSLAGSDDLGFVPSSRIVSTERRESKDAGAAYDSPGRDRYLVDVDVDVDGVMMDGLDQVEYYNRLGHDQRDTEDGYYEPEGGDGIMMVDSTTGEAEMISRTLDALALEGL</sequence>
<name>A0AAD7UX81_9FUNG</name>
<dbReference type="Proteomes" id="UP001234581">
    <property type="component" value="Unassembled WGS sequence"/>
</dbReference>
<dbReference type="Pfam" id="PF03162">
    <property type="entry name" value="Y_phosphatase2"/>
    <property type="match status" value="1"/>
</dbReference>
<dbReference type="GeneID" id="83217988"/>
<dbReference type="FunFam" id="3.90.190.10:FF:000084">
    <property type="entry name" value="Tyrosine phospatase-like protein"/>
    <property type="match status" value="1"/>
</dbReference>
<proteinExistence type="predicted"/>
<evidence type="ECO:0000313" key="3">
    <source>
        <dbReference type="EMBL" id="KAJ8653786.1"/>
    </source>
</evidence>
<gene>
    <name evidence="3" type="ORF">O0I10_010585</name>
</gene>
<protein>
    <recommendedName>
        <fullName evidence="2">Tyrosine-protein phosphatase domain-containing protein</fullName>
    </recommendedName>
</protein>
<evidence type="ECO:0000259" key="2">
    <source>
        <dbReference type="PROSITE" id="PS50054"/>
    </source>
</evidence>
<keyword evidence="4" id="KW-1185">Reference proteome</keyword>
<dbReference type="InterPro" id="IPR020422">
    <property type="entry name" value="TYR_PHOSPHATASE_DUAL_dom"/>
</dbReference>
<accession>A0AAD7UX81</accession>
<comment type="caution">
    <text evidence="3">The sequence shown here is derived from an EMBL/GenBank/DDBJ whole genome shotgun (WGS) entry which is preliminary data.</text>
</comment>
<dbReference type="Gene3D" id="3.90.190.10">
    <property type="entry name" value="Protein tyrosine phosphatase superfamily"/>
    <property type="match status" value="1"/>
</dbReference>